<proteinExistence type="predicted"/>
<dbReference type="SMART" id="SM00311">
    <property type="entry name" value="PWI"/>
    <property type="match status" value="1"/>
</dbReference>
<dbReference type="PANTHER" id="PTHR23148:SF0">
    <property type="entry name" value="SERINE_ARGININE REPETITIVE MATRIX PROTEIN 1"/>
    <property type="match status" value="1"/>
</dbReference>
<evidence type="ECO:0000256" key="1">
    <source>
        <dbReference type="ARBA" id="ARBA00022664"/>
    </source>
</evidence>
<dbReference type="PROSITE" id="PS51025">
    <property type="entry name" value="PWI"/>
    <property type="match status" value="1"/>
</dbReference>
<protein>
    <submittedName>
        <fullName evidence="4">Splicing factor putative</fullName>
    </submittedName>
</protein>
<gene>
    <name evidence="4" type="ORF">CL6EHI_013250</name>
</gene>
<dbReference type="InterPro" id="IPR036483">
    <property type="entry name" value="PWI_dom_sf"/>
</dbReference>
<keyword evidence="1" id="KW-0507">mRNA processing</keyword>
<dbReference type="SUPFAM" id="SSF101233">
    <property type="entry name" value="PWI domain"/>
    <property type="match status" value="1"/>
</dbReference>
<comment type="caution">
    <text evidence="4">The sequence shown here is derived from an EMBL/GenBank/DDBJ whole genome shotgun (WGS) entry which is preliminary data.</text>
</comment>
<feature type="domain" description="PWI" evidence="3">
    <location>
        <begin position="23"/>
        <end position="123"/>
    </location>
</feature>
<evidence type="ECO:0000313" key="5">
    <source>
        <dbReference type="Proteomes" id="UP000078387"/>
    </source>
</evidence>
<dbReference type="VEuPathDB" id="AmoebaDB:EHI5A_008000"/>
<dbReference type="GO" id="GO:0003723">
    <property type="term" value="F:RNA binding"/>
    <property type="evidence" value="ECO:0007669"/>
    <property type="project" value="TreeGrafter"/>
</dbReference>
<evidence type="ECO:0000313" key="4">
    <source>
        <dbReference type="EMBL" id="GAT93362.1"/>
    </source>
</evidence>
<dbReference type="VEuPathDB" id="AmoebaDB:KM1_033810"/>
<dbReference type="PANTHER" id="PTHR23148">
    <property type="entry name" value="SERINE/ARGININE REGULATED NUCLEAR MATRIX PROTEIN"/>
    <property type="match status" value="1"/>
</dbReference>
<dbReference type="Proteomes" id="UP000078387">
    <property type="component" value="Unassembled WGS sequence"/>
</dbReference>
<dbReference type="VEuPathDB" id="AmoebaDB:EHI7A_015400"/>
<dbReference type="GO" id="GO:0006397">
    <property type="term" value="P:mRNA processing"/>
    <property type="evidence" value="ECO:0007669"/>
    <property type="project" value="UniProtKB-KW"/>
</dbReference>
<dbReference type="EMBL" id="BDEQ01000001">
    <property type="protein sequence ID" value="GAT93362.1"/>
    <property type="molecule type" value="Genomic_DNA"/>
</dbReference>
<dbReference type="InterPro" id="IPR052225">
    <property type="entry name" value="Ser/Arg_repetitive_matrix"/>
</dbReference>
<reference evidence="4 5" key="1">
    <citation type="submission" date="2016-05" db="EMBL/GenBank/DDBJ databases">
        <title>First whole genome sequencing of Entamoeba histolytica HM1:IMSS-clone-6.</title>
        <authorList>
            <person name="Mukherjee Avik.K."/>
            <person name="Izumyama S."/>
            <person name="Nakada-Tsukui K."/>
            <person name="Nozaki T."/>
        </authorList>
    </citation>
    <scope>NUCLEOTIDE SEQUENCE [LARGE SCALE GENOMIC DNA]</scope>
    <source>
        <strain evidence="4 5">HM1:IMSS clone 6</strain>
    </source>
</reference>
<organism evidence="4 5">
    <name type="scientific">Entamoeba histolytica</name>
    <dbReference type="NCBI Taxonomy" id="5759"/>
    <lineage>
        <taxon>Eukaryota</taxon>
        <taxon>Amoebozoa</taxon>
        <taxon>Evosea</taxon>
        <taxon>Archamoebae</taxon>
        <taxon>Mastigamoebida</taxon>
        <taxon>Entamoebidae</taxon>
        <taxon>Entamoeba</taxon>
    </lineage>
</organism>
<dbReference type="Pfam" id="PF01480">
    <property type="entry name" value="PWI"/>
    <property type="match status" value="1"/>
</dbReference>
<dbReference type="AlphaFoldDB" id="A0A5K1TV13"/>
<evidence type="ECO:0000259" key="3">
    <source>
        <dbReference type="PROSITE" id="PS51025"/>
    </source>
</evidence>
<accession>A0A5K1TV13</accession>
<evidence type="ECO:0000256" key="2">
    <source>
        <dbReference type="SAM" id="MobiDB-lite"/>
    </source>
</evidence>
<dbReference type="GO" id="GO:0005681">
    <property type="term" value="C:spliceosomal complex"/>
    <property type="evidence" value="ECO:0007669"/>
    <property type="project" value="TreeGrafter"/>
</dbReference>
<name>A0A5K1TV13_ENTHI</name>
<dbReference type="OMA" id="WISNRIT"/>
<dbReference type="VEuPathDB" id="AmoebaDB:EHI_013250"/>
<feature type="region of interest" description="Disordered" evidence="2">
    <location>
        <begin position="125"/>
        <end position="159"/>
    </location>
</feature>
<dbReference type="VEuPathDB" id="AmoebaDB:EHI8A_012510"/>
<dbReference type="Gene3D" id="1.20.1390.10">
    <property type="entry name" value="PWI domain"/>
    <property type="match status" value="1"/>
</dbReference>
<dbReference type="GO" id="GO:0048024">
    <property type="term" value="P:regulation of mRNA splicing, via spliceosome"/>
    <property type="evidence" value="ECO:0007669"/>
    <property type="project" value="TreeGrafter"/>
</dbReference>
<dbReference type="InterPro" id="IPR002483">
    <property type="entry name" value="PWI_dom"/>
</dbReference>
<sequence>MFKGTSIEQDPHFSDKHEKLKKSMTFPENFYQKVDFKKVNIEVMRAWITSKIIDILEVDDDILVNTIVGFIEENGNETDPRDLEIDLEAFLGDKTNEFVEELWSLCQMGEKSKDGIPECLKKAAEEREARERREKERGRYRTKYRRTERSESRERNKKK</sequence>